<dbReference type="RefSeq" id="WP_345541987.1">
    <property type="nucleotide sequence ID" value="NZ_BAABGJ010000081.1"/>
</dbReference>
<accession>A0ABP8IHN8</accession>
<dbReference type="EMBL" id="BAABGJ010000081">
    <property type="protein sequence ID" value="GAA4359113.1"/>
    <property type="molecule type" value="Genomic_DNA"/>
</dbReference>
<organism evidence="1 2">
    <name type="scientific">Variovorax defluvii</name>
    <dbReference type="NCBI Taxonomy" id="913761"/>
    <lineage>
        <taxon>Bacteria</taxon>
        <taxon>Pseudomonadati</taxon>
        <taxon>Pseudomonadota</taxon>
        <taxon>Betaproteobacteria</taxon>
        <taxon>Burkholderiales</taxon>
        <taxon>Comamonadaceae</taxon>
        <taxon>Variovorax</taxon>
    </lineage>
</organism>
<keyword evidence="2" id="KW-1185">Reference proteome</keyword>
<comment type="caution">
    <text evidence="1">The sequence shown here is derived from an EMBL/GenBank/DDBJ whole genome shotgun (WGS) entry which is preliminary data.</text>
</comment>
<reference evidence="2" key="1">
    <citation type="journal article" date="2019" name="Int. J. Syst. Evol. Microbiol.">
        <title>The Global Catalogue of Microorganisms (GCM) 10K type strain sequencing project: providing services to taxonomists for standard genome sequencing and annotation.</title>
        <authorList>
            <consortium name="The Broad Institute Genomics Platform"/>
            <consortium name="The Broad Institute Genome Sequencing Center for Infectious Disease"/>
            <person name="Wu L."/>
            <person name="Ma J."/>
        </authorList>
    </citation>
    <scope>NUCLEOTIDE SEQUENCE [LARGE SCALE GENOMIC DNA]</scope>
    <source>
        <strain evidence="2">JCM 17804</strain>
    </source>
</reference>
<gene>
    <name evidence="1" type="ORF">GCM10023165_54820</name>
</gene>
<dbReference type="Proteomes" id="UP001500975">
    <property type="component" value="Unassembled WGS sequence"/>
</dbReference>
<protein>
    <submittedName>
        <fullName evidence="1">Uncharacterized protein</fullName>
    </submittedName>
</protein>
<sequence length="72" mass="8228">MSHSSTMQNAEAFEIRFQSLFHQGRAMAFPCDSTGMVNLDAMSEKARNNYLFARGMIGREFAMPFVQPREPH</sequence>
<evidence type="ECO:0000313" key="2">
    <source>
        <dbReference type="Proteomes" id="UP001500975"/>
    </source>
</evidence>
<evidence type="ECO:0000313" key="1">
    <source>
        <dbReference type="EMBL" id="GAA4359113.1"/>
    </source>
</evidence>
<name>A0ABP8IHN8_9BURK</name>
<proteinExistence type="predicted"/>